<dbReference type="eggNOG" id="COG0198">
    <property type="taxonomic scope" value="Bacteria"/>
</dbReference>
<evidence type="ECO:0000256" key="2">
    <source>
        <dbReference type="ARBA" id="ARBA00022730"/>
    </source>
</evidence>
<dbReference type="FunFam" id="2.30.30.30:FF:000004">
    <property type="entry name" value="50S ribosomal protein L24"/>
    <property type="match status" value="1"/>
</dbReference>
<dbReference type="NCBIfam" id="TIGR01079">
    <property type="entry name" value="rplX_bact"/>
    <property type="match status" value="1"/>
</dbReference>
<dbReference type="PANTHER" id="PTHR12903">
    <property type="entry name" value="MITOCHONDRIAL RIBOSOMAL PROTEIN L24"/>
    <property type="match status" value="1"/>
</dbReference>
<evidence type="ECO:0000256" key="3">
    <source>
        <dbReference type="ARBA" id="ARBA00022884"/>
    </source>
</evidence>
<evidence type="ECO:0000259" key="9">
    <source>
        <dbReference type="SMART" id="SM00739"/>
    </source>
</evidence>
<evidence type="ECO:0000313" key="10">
    <source>
        <dbReference type="EMBL" id="SIO20027.1"/>
    </source>
</evidence>
<dbReference type="RefSeq" id="WP_028461311.1">
    <property type="nucleotide sequence ID" value="NZ_FSRO01000001.1"/>
</dbReference>
<dbReference type="Pfam" id="PF17136">
    <property type="entry name" value="ribosomal_L24"/>
    <property type="match status" value="1"/>
</dbReference>
<proteinExistence type="inferred from homology"/>
<dbReference type="GO" id="GO:0019843">
    <property type="term" value="F:rRNA binding"/>
    <property type="evidence" value="ECO:0007669"/>
    <property type="project" value="UniProtKB-UniRule"/>
</dbReference>
<dbReference type="GO" id="GO:0005840">
    <property type="term" value="C:ribosome"/>
    <property type="evidence" value="ECO:0007669"/>
    <property type="project" value="UniProtKB-KW"/>
</dbReference>
<keyword evidence="2 8" id="KW-0699">rRNA-binding</keyword>
<comment type="function">
    <text evidence="7 8">One of the proteins that surrounds the polypeptide exit tunnel on the outside of the subunit.</text>
</comment>
<comment type="subunit">
    <text evidence="8">Part of the 50S ribosomal subunit.</text>
</comment>
<dbReference type="InterPro" id="IPR041988">
    <property type="entry name" value="Ribosomal_uL24_KOW"/>
</dbReference>
<dbReference type="GO" id="GO:0003735">
    <property type="term" value="F:structural constituent of ribosome"/>
    <property type="evidence" value="ECO:0007669"/>
    <property type="project" value="InterPro"/>
</dbReference>
<dbReference type="STRING" id="44575.SAMN05216419_101129"/>
<dbReference type="InterPro" id="IPR014722">
    <property type="entry name" value="Rib_uL2_dom2"/>
</dbReference>
<dbReference type="EMBL" id="FSRO01000001">
    <property type="protein sequence ID" value="SIO20027.1"/>
    <property type="molecule type" value="Genomic_DNA"/>
</dbReference>
<evidence type="ECO:0000256" key="4">
    <source>
        <dbReference type="ARBA" id="ARBA00022980"/>
    </source>
</evidence>
<organism evidence="10 11">
    <name type="scientific">Nitrosomonas cryotolerans ATCC 49181</name>
    <dbReference type="NCBI Taxonomy" id="1131553"/>
    <lineage>
        <taxon>Bacteria</taxon>
        <taxon>Pseudomonadati</taxon>
        <taxon>Pseudomonadota</taxon>
        <taxon>Betaproteobacteria</taxon>
        <taxon>Nitrosomonadales</taxon>
        <taxon>Nitrosomonadaceae</taxon>
        <taxon>Nitrosomonas</taxon>
    </lineage>
</organism>
<accession>A0A1N6HJW8</accession>
<evidence type="ECO:0000313" key="11">
    <source>
        <dbReference type="Proteomes" id="UP000185062"/>
    </source>
</evidence>
<dbReference type="AlphaFoldDB" id="A0A1N6HJW8"/>
<reference evidence="10 11" key="1">
    <citation type="submission" date="2016-12" db="EMBL/GenBank/DDBJ databases">
        <authorList>
            <person name="Song W.-J."/>
            <person name="Kurnit D.M."/>
        </authorList>
    </citation>
    <scope>NUCLEOTIDE SEQUENCE [LARGE SCALE GENOMIC DNA]</scope>
    <source>
        <strain evidence="10 11">ATCC 49181</strain>
    </source>
</reference>
<dbReference type="SUPFAM" id="SSF50104">
    <property type="entry name" value="Translation proteins SH3-like domain"/>
    <property type="match status" value="1"/>
</dbReference>
<dbReference type="InterPro" id="IPR008991">
    <property type="entry name" value="Translation_prot_SH3-like_sf"/>
</dbReference>
<evidence type="ECO:0000256" key="5">
    <source>
        <dbReference type="ARBA" id="ARBA00023274"/>
    </source>
</evidence>
<dbReference type="Gene3D" id="2.30.30.30">
    <property type="match status" value="1"/>
</dbReference>
<evidence type="ECO:0000256" key="7">
    <source>
        <dbReference type="ARBA" id="ARBA00058688"/>
    </source>
</evidence>
<comment type="function">
    <text evidence="8">One of two assembly initiator proteins, it binds directly to the 5'-end of the 23S rRNA, where it nucleates assembly of the 50S subunit.</text>
</comment>
<dbReference type="Proteomes" id="UP000185062">
    <property type="component" value="Unassembled WGS sequence"/>
</dbReference>
<comment type="similarity">
    <text evidence="1 8">Belongs to the universal ribosomal protein uL24 family.</text>
</comment>
<name>A0A1N6HJW8_9PROT</name>
<dbReference type="CDD" id="cd06089">
    <property type="entry name" value="KOW_RPL26"/>
    <property type="match status" value="1"/>
</dbReference>
<dbReference type="InterPro" id="IPR005825">
    <property type="entry name" value="Ribosomal_uL24_CS"/>
</dbReference>
<keyword evidence="11" id="KW-1185">Reference proteome</keyword>
<evidence type="ECO:0000256" key="6">
    <source>
        <dbReference type="ARBA" id="ARBA00035206"/>
    </source>
</evidence>
<protein>
    <recommendedName>
        <fullName evidence="6 8">Large ribosomal subunit protein uL24</fullName>
    </recommendedName>
</protein>
<dbReference type="HAMAP" id="MF_01326_B">
    <property type="entry name" value="Ribosomal_uL24_B"/>
    <property type="match status" value="1"/>
</dbReference>
<dbReference type="InterPro" id="IPR057264">
    <property type="entry name" value="Ribosomal_uL24_C"/>
</dbReference>
<dbReference type="InterPro" id="IPR005824">
    <property type="entry name" value="KOW"/>
</dbReference>
<keyword evidence="5 8" id="KW-0687">Ribonucleoprotein</keyword>
<feature type="domain" description="KOW" evidence="9">
    <location>
        <begin position="3"/>
        <end position="30"/>
    </location>
</feature>
<keyword evidence="3 8" id="KW-0694">RNA-binding</keyword>
<dbReference type="GO" id="GO:1990904">
    <property type="term" value="C:ribonucleoprotein complex"/>
    <property type="evidence" value="ECO:0007669"/>
    <property type="project" value="UniProtKB-KW"/>
</dbReference>
<dbReference type="GO" id="GO:0006412">
    <property type="term" value="P:translation"/>
    <property type="evidence" value="ECO:0007669"/>
    <property type="project" value="UniProtKB-UniRule"/>
</dbReference>
<keyword evidence="4 8" id="KW-0689">Ribosomal protein</keyword>
<evidence type="ECO:0000256" key="1">
    <source>
        <dbReference type="ARBA" id="ARBA00010618"/>
    </source>
</evidence>
<sequence>MRKIKKGDDVIVIAGKDKGKRGSVMRVVGDDGLVVQGVNRVKKHQKPNPAKGLDGGITELEMPLHLSNVAIFNFSTKKADRVGFKINDKNQKIRIFKSNGQEIDA</sequence>
<evidence type="ECO:0000256" key="8">
    <source>
        <dbReference type="HAMAP-Rule" id="MF_01326"/>
    </source>
</evidence>
<dbReference type="InterPro" id="IPR003256">
    <property type="entry name" value="Ribosomal_uL24"/>
</dbReference>
<dbReference type="SMART" id="SM00739">
    <property type="entry name" value="KOW"/>
    <property type="match status" value="1"/>
</dbReference>
<dbReference type="PROSITE" id="PS01108">
    <property type="entry name" value="RIBOSOMAL_L24"/>
    <property type="match status" value="1"/>
</dbReference>
<gene>
    <name evidence="8" type="primary">rplX</name>
    <name evidence="10" type="ORF">SAMN02743940_1223</name>
</gene>